<dbReference type="Proteomes" id="UP000266482">
    <property type="component" value="Unassembled WGS sequence"/>
</dbReference>
<dbReference type="EMBL" id="QXQA01000003">
    <property type="protein sequence ID" value="RIX54156.1"/>
    <property type="molecule type" value="Genomic_DNA"/>
</dbReference>
<reference evidence="1 2" key="1">
    <citation type="submission" date="2018-09" db="EMBL/GenBank/DDBJ databases">
        <title>Paenibacillus aracenensis nov. sp. isolated from a cave in southern Spain.</title>
        <authorList>
            <person name="Jurado V."/>
            <person name="Gutierrez-Patricio S."/>
            <person name="Gonzalez-Pimentel J.L."/>
            <person name="Miller A.Z."/>
            <person name="Laiz L."/>
            <person name="Saiz-Jimenez C."/>
        </authorList>
    </citation>
    <scope>NUCLEOTIDE SEQUENCE [LARGE SCALE GENOMIC DNA]</scope>
    <source>
        <strain evidence="1 2">DSM 22867</strain>
    </source>
</reference>
<proteinExistence type="predicted"/>
<organism evidence="1 2">
    <name type="scientific">Paenibacillus nanensis</name>
    <dbReference type="NCBI Taxonomy" id="393251"/>
    <lineage>
        <taxon>Bacteria</taxon>
        <taxon>Bacillati</taxon>
        <taxon>Bacillota</taxon>
        <taxon>Bacilli</taxon>
        <taxon>Bacillales</taxon>
        <taxon>Paenibacillaceae</taxon>
        <taxon>Paenibacillus</taxon>
    </lineage>
</organism>
<dbReference type="OrthoDB" id="2455313at2"/>
<dbReference type="AlphaFoldDB" id="A0A3A1V319"/>
<keyword evidence="2" id="KW-1185">Reference proteome</keyword>
<gene>
    <name evidence="1" type="ORF">D3P08_07905</name>
</gene>
<accession>A0A3A1V319</accession>
<sequence length="74" mass="7884">MIRFHVTNYDLAVGQIEVLGVSSASMLQVGDTNSVTLYSMFDTPPESTIVGPLAPFPEPEGAEEAIGELNVNES</sequence>
<evidence type="ECO:0000313" key="2">
    <source>
        <dbReference type="Proteomes" id="UP000266482"/>
    </source>
</evidence>
<evidence type="ECO:0000313" key="1">
    <source>
        <dbReference type="EMBL" id="RIX54156.1"/>
    </source>
</evidence>
<name>A0A3A1V319_9BACL</name>
<dbReference type="RefSeq" id="WP_119598946.1">
    <property type="nucleotide sequence ID" value="NZ_QXQA01000003.1"/>
</dbReference>
<protein>
    <submittedName>
        <fullName evidence="1">Uncharacterized protein</fullName>
    </submittedName>
</protein>
<comment type="caution">
    <text evidence="1">The sequence shown here is derived from an EMBL/GenBank/DDBJ whole genome shotgun (WGS) entry which is preliminary data.</text>
</comment>